<evidence type="ECO:0008006" key="3">
    <source>
        <dbReference type="Google" id="ProtNLM"/>
    </source>
</evidence>
<organism evidence="1 2">
    <name type="scientific">Draconibacterium sediminis</name>
    <dbReference type="NCBI Taxonomy" id="1544798"/>
    <lineage>
        <taxon>Bacteria</taxon>
        <taxon>Pseudomonadati</taxon>
        <taxon>Bacteroidota</taxon>
        <taxon>Bacteroidia</taxon>
        <taxon>Marinilabiliales</taxon>
        <taxon>Prolixibacteraceae</taxon>
        <taxon>Draconibacterium</taxon>
    </lineage>
</organism>
<accession>A0A0D8JHN2</accession>
<dbReference type="Proteomes" id="UP000032544">
    <property type="component" value="Unassembled WGS sequence"/>
</dbReference>
<dbReference type="SUPFAM" id="SSF75005">
    <property type="entry name" value="Arabinanase/levansucrase/invertase"/>
    <property type="match status" value="1"/>
</dbReference>
<dbReference type="STRING" id="1544798.LH29_08245"/>
<proteinExistence type="predicted"/>
<protein>
    <recommendedName>
        <fullName evidence="3">Glycosyl hydrolase family 32 N-terminal domain-containing protein</fullName>
    </recommendedName>
</protein>
<evidence type="ECO:0000313" key="1">
    <source>
        <dbReference type="EMBL" id="KJF45353.1"/>
    </source>
</evidence>
<comment type="caution">
    <text evidence="1">The sequence shown here is derived from an EMBL/GenBank/DDBJ whole genome shotgun (WGS) entry which is preliminary data.</text>
</comment>
<dbReference type="RefSeq" id="WP_052670679.1">
    <property type="nucleotide sequence ID" value="NZ_JRHC01000001.1"/>
</dbReference>
<dbReference type="OrthoDB" id="9759709at2"/>
<reference evidence="1 2" key="1">
    <citation type="submission" date="2014-09" db="EMBL/GenBank/DDBJ databases">
        <title>Draft Genome Sequence of Draconibacterium sp. JN14CK-3.</title>
        <authorList>
            <person name="Dong C."/>
            <person name="Lai Q."/>
            <person name="Shao Z."/>
        </authorList>
    </citation>
    <scope>NUCLEOTIDE SEQUENCE [LARGE SCALE GENOMIC DNA]</scope>
    <source>
        <strain evidence="1 2">JN14CK-3</strain>
    </source>
</reference>
<dbReference type="Gene3D" id="2.115.10.20">
    <property type="entry name" value="Glycosyl hydrolase domain, family 43"/>
    <property type="match status" value="1"/>
</dbReference>
<dbReference type="AlphaFoldDB" id="A0A0D8JHN2"/>
<keyword evidence="2" id="KW-1185">Reference proteome</keyword>
<gene>
    <name evidence="1" type="ORF">LH29_08245</name>
</gene>
<dbReference type="InterPro" id="IPR023296">
    <property type="entry name" value="Glyco_hydro_beta-prop_sf"/>
</dbReference>
<evidence type="ECO:0000313" key="2">
    <source>
        <dbReference type="Proteomes" id="UP000032544"/>
    </source>
</evidence>
<name>A0A0D8JHN2_9BACT</name>
<sequence>MSIKIEKMTNYKVLLILILLLMFYQKGECQVRRTNPVAMPAPIFIDPNYQGSCDPEIIWNEYEQQWFIYYTARRPMLENTWLQTPIGVAVSKDMLNWEFKGYCKFDGVGGEKDASSTFWAPAIISANDTLHMFVTWKPDTIPTQGAWGGRGWIVHYKTPLNNPVDGWQKVTALHDSTLNTIDATVYRNNGLFHVWFKGKEKGAKKNELYHLTTTDFTNWQEAGFSKSDVFNAEATGSNFEEAPYIFQWKGKYWLITDPHDGFFVYSSVDAENWKFQGTILKEGGSRNLDNSMARHCSVAVKDDRAFIFYHVEPWRRYDLEQKNGEERVRIFDQPLKNRESVLQMAELEVLDGKLFCNRNKVVELR</sequence>
<dbReference type="EMBL" id="JRHC01000001">
    <property type="protein sequence ID" value="KJF45353.1"/>
    <property type="molecule type" value="Genomic_DNA"/>
</dbReference>